<dbReference type="SFLD" id="SFLDG01067">
    <property type="entry name" value="SPASM/twitch_domain_containing"/>
    <property type="match status" value="1"/>
</dbReference>
<evidence type="ECO:0000256" key="2">
    <source>
        <dbReference type="ARBA" id="ARBA00022691"/>
    </source>
</evidence>
<dbReference type="InterPro" id="IPR010505">
    <property type="entry name" value="MoaA_twitch"/>
</dbReference>
<organism evidence="12 13">
    <name type="scientific">Pusillibacter faecalis</name>
    <dbReference type="NCBI Taxonomy" id="2714358"/>
    <lineage>
        <taxon>Bacteria</taxon>
        <taxon>Bacillati</taxon>
        <taxon>Bacillota</taxon>
        <taxon>Clostridia</taxon>
        <taxon>Eubacteriales</taxon>
        <taxon>Oscillospiraceae</taxon>
        <taxon>Pusillibacter</taxon>
    </lineage>
</organism>
<proteinExistence type="inferred from homology"/>
<evidence type="ECO:0000256" key="10">
    <source>
        <dbReference type="HAMAP-Rule" id="MF_01225"/>
    </source>
</evidence>
<dbReference type="InterPro" id="IPR050105">
    <property type="entry name" value="MoCo_biosynth_MoaA/MoaC"/>
</dbReference>
<feature type="binding site" evidence="10">
    <location>
        <position position="63"/>
    </location>
    <ligand>
        <name>GTP</name>
        <dbReference type="ChEBI" id="CHEBI:37565"/>
    </ligand>
</feature>
<evidence type="ECO:0000256" key="3">
    <source>
        <dbReference type="ARBA" id="ARBA00022723"/>
    </source>
</evidence>
<keyword evidence="3 10" id="KW-0479">Metal-binding</keyword>
<reference evidence="12" key="1">
    <citation type="submission" date="2020-09" db="EMBL/GenBank/DDBJ databases">
        <title>New species isolated from human feces.</title>
        <authorList>
            <person name="Kitahara M."/>
            <person name="Shigeno Y."/>
            <person name="Shime M."/>
            <person name="Matsumoto Y."/>
            <person name="Nakamura S."/>
            <person name="Motooka D."/>
            <person name="Fukuoka S."/>
            <person name="Nishikawa H."/>
            <person name="Benno Y."/>
        </authorList>
    </citation>
    <scope>NUCLEOTIDE SEQUENCE</scope>
    <source>
        <strain evidence="12">MM59</strain>
    </source>
</reference>
<dbReference type="Proteomes" id="UP000679848">
    <property type="component" value="Chromosome"/>
</dbReference>
<feature type="binding site" evidence="10">
    <location>
        <position position="118"/>
    </location>
    <ligand>
        <name>S-adenosyl-L-methionine</name>
        <dbReference type="ChEBI" id="CHEBI:59789"/>
    </ligand>
</feature>
<dbReference type="UniPathway" id="UPA00344"/>
<dbReference type="GO" id="GO:0061799">
    <property type="term" value="F:cyclic pyranopterin monophosphate synthase activity"/>
    <property type="evidence" value="ECO:0007669"/>
    <property type="project" value="TreeGrafter"/>
</dbReference>
<evidence type="ECO:0000256" key="9">
    <source>
        <dbReference type="ARBA" id="ARBA00023239"/>
    </source>
</evidence>
<dbReference type="CDD" id="cd21117">
    <property type="entry name" value="Twitch_MoaA"/>
    <property type="match status" value="1"/>
</dbReference>
<dbReference type="NCBIfam" id="TIGR02666">
    <property type="entry name" value="moaA"/>
    <property type="match status" value="1"/>
</dbReference>
<dbReference type="GO" id="GO:0061798">
    <property type="term" value="F:GTP 3',8'-cyclase activity"/>
    <property type="evidence" value="ECO:0007669"/>
    <property type="project" value="UniProtKB-UniRule"/>
</dbReference>
<feature type="binding site" evidence="10">
    <location>
        <position position="27"/>
    </location>
    <ligand>
        <name>[4Fe-4S] cluster</name>
        <dbReference type="ChEBI" id="CHEBI:49883"/>
        <label>1</label>
        <note>4Fe-4S-S-AdoMet</note>
    </ligand>
</feature>
<feature type="binding site" evidence="10">
    <location>
        <position position="155"/>
    </location>
    <ligand>
        <name>GTP</name>
        <dbReference type="ChEBI" id="CHEBI:37565"/>
    </ligand>
</feature>
<dbReference type="InterPro" id="IPR007197">
    <property type="entry name" value="rSAM"/>
</dbReference>
<keyword evidence="8 10" id="KW-0501">Molybdenum cofactor biosynthesis</keyword>
<keyword evidence="4 10" id="KW-0547">Nucleotide-binding</keyword>
<evidence type="ECO:0000313" key="12">
    <source>
        <dbReference type="EMBL" id="BCK83869.1"/>
    </source>
</evidence>
<dbReference type="EMBL" id="AP023420">
    <property type="protein sequence ID" value="BCK83869.1"/>
    <property type="molecule type" value="Genomic_DNA"/>
</dbReference>
<feature type="binding site" evidence="10">
    <location>
        <position position="247"/>
    </location>
    <ligand>
        <name>[4Fe-4S] cluster</name>
        <dbReference type="ChEBI" id="CHEBI:49883"/>
        <label>2</label>
        <note>4Fe-4S-substrate</note>
    </ligand>
</feature>
<feature type="domain" description="Radical SAM core" evidence="11">
    <location>
        <begin position="4"/>
        <end position="228"/>
    </location>
</feature>
<dbReference type="InterPro" id="IPR058240">
    <property type="entry name" value="rSAM_sf"/>
</dbReference>
<comment type="pathway">
    <text evidence="10">Cofactor biosynthesis; molybdopterin biosynthesis.</text>
</comment>
<keyword evidence="13" id="KW-1185">Reference proteome</keyword>
<dbReference type="KEGG" id="pfaa:MM59RIKEN_11880"/>
<dbReference type="Pfam" id="PF06463">
    <property type="entry name" value="Mob_synth_C"/>
    <property type="match status" value="1"/>
</dbReference>
<feature type="binding site" evidence="10">
    <location>
        <position position="20"/>
    </location>
    <ligand>
        <name>[4Fe-4S] cluster</name>
        <dbReference type="ChEBI" id="CHEBI:49883"/>
        <label>1</label>
        <note>4Fe-4S-S-AdoMet</note>
    </ligand>
</feature>
<evidence type="ECO:0000313" key="13">
    <source>
        <dbReference type="Proteomes" id="UP000679848"/>
    </source>
</evidence>
<dbReference type="CDD" id="cd01335">
    <property type="entry name" value="Radical_SAM"/>
    <property type="match status" value="1"/>
</dbReference>
<feature type="binding site" evidence="10">
    <location>
        <position position="67"/>
    </location>
    <ligand>
        <name>S-adenosyl-L-methionine</name>
        <dbReference type="ChEBI" id="CHEBI:59789"/>
    </ligand>
</feature>
<feature type="binding site" evidence="10">
    <location>
        <position position="250"/>
    </location>
    <ligand>
        <name>[4Fe-4S] cluster</name>
        <dbReference type="ChEBI" id="CHEBI:49883"/>
        <label>2</label>
        <note>4Fe-4S-substrate</note>
    </ligand>
</feature>
<gene>
    <name evidence="10" type="primary">moaA</name>
    <name evidence="12" type="ORF">MM59RIKEN_11880</name>
</gene>
<evidence type="ECO:0000256" key="8">
    <source>
        <dbReference type="ARBA" id="ARBA00023150"/>
    </source>
</evidence>
<feature type="binding site" evidence="10">
    <location>
        <position position="13"/>
    </location>
    <ligand>
        <name>GTP</name>
        <dbReference type="ChEBI" id="CHEBI:37565"/>
    </ligand>
</feature>
<sequence>MQDGYGREIDYLRLSVTDLCNYRCVYCMGPEGVAKRSHADILSIEECVEIGRAAVACGVRKIRVTGGEPLVRRGILELCRGLREIPGLAELCLTTNGSRLEELAAPLRQAGVDRLNISLDTLRPERFSSLTRQGRLSDVLRGIAAVEEVGFQNLKLDTVLMGGFNDDEIGDFLRLTLDHPWEVRFIELMPIGPCTAWNPSRFLSTDMVLERFPTLRPLAAQGVARRYRLPGAKGAVGLISPMSHNFCGDCRRIRITADGRLKGCLHSREELPLRGLHGPELEAAIRHGILQKPPRHFLRERSSEAARDMYQIGG</sequence>
<dbReference type="GO" id="GO:1904047">
    <property type="term" value="F:S-adenosyl-L-methionine binding"/>
    <property type="evidence" value="ECO:0007669"/>
    <property type="project" value="UniProtKB-UniRule"/>
</dbReference>
<keyword evidence="9 10" id="KW-0456">Lyase</keyword>
<keyword evidence="7 10" id="KW-0342">GTP-binding</keyword>
<keyword evidence="1 10" id="KW-0004">4Fe-4S</keyword>
<evidence type="ECO:0000256" key="5">
    <source>
        <dbReference type="ARBA" id="ARBA00023004"/>
    </source>
</evidence>
<dbReference type="SFLD" id="SFLDS00029">
    <property type="entry name" value="Radical_SAM"/>
    <property type="match status" value="1"/>
</dbReference>
<dbReference type="PROSITE" id="PS51918">
    <property type="entry name" value="RADICAL_SAM"/>
    <property type="match status" value="1"/>
</dbReference>
<dbReference type="GO" id="GO:0005525">
    <property type="term" value="F:GTP binding"/>
    <property type="evidence" value="ECO:0007669"/>
    <property type="project" value="UniProtKB-UniRule"/>
</dbReference>
<feature type="binding site" evidence="10">
    <location>
        <position position="24"/>
    </location>
    <ligand>
        <name>[4Fe-4S] cluster</name>
        <dbReference type="ChEBI" id="CHEBI:49883"/>
        <label>1</label>
        <note>4Fe-4S-S-AdoMet</note>
    </ligand>
</feature>
<protein>
    <recommendedName>
        <fullName evidence="10">GTP 3',8-cyclase</fullName>
        <ecNumber evidence="10">4.1.99.22</ecNumber>
    </recommendedName>
    <alternativeName>
        <fullName evidence="10">Molybdenum cofactor biosynthesis protein A</fullName>
    </alternativeName>
</protein>
<dbReference type="AlphaFoldDB" id="A0A810Q6F4"/>
<dbReference type="InterPro" id="IPR013483">
    <property type="entry name" value="MoaA"/>
</dbReference>
<comment type="function">
    <text evidence="10">Catalyzes the cyclization of GTP to (8S)-3',8-cyclo-7,8-dihydroguanosine 5'-triphosphate.</text>
</comment>
<dbReference type="GO" id="GO:0006777">
    <property type="term" value="P:Mo-molybdopterin cofactor biosynthetic process"/>
    <property type="evidence" value="ECO:0007669"/>
    <property type="project" value="UniProtKB-UniRule"/>
</dbReference>
<feature type="binding site" evidence="10">
    <location>
        <position position="26"/>
    </location>
    <ligand>
        <name>S-adenosyl-L-methionine</name>
        <dbReference type="ChEBI" id="CHEBI:59789"/>
    </ligand>
</feature>
<dbReference type="Pfam" id="PF04055">
    <property type="entry name" value="Radical_SAM"/>
    <property type="match status" value="1"/>
</dbReference>
<dbReference type="InterPro" id="IPR006638">
    <property type="entry name" value="Elp3/MiaA/NifB-like_rSAM"/>
</dbReference>
<dbReference type="SFLD" id="SFLDG01386">
    <property type="entry name" value="main_SPASM_domain-containing"/>
    <property type="match status" value="1"/>
</dbReference>
<feature type="binding site" evidence="10">
    <location>
        <position position="94"/>
    </location>
    <ligand>
        <name>GTP</name>
        <dbReference type="ChEBI" id="CHEBI:37565"/>
    </ligand>
</feature>
<comment type="catalytic activity">
    <reaction evidence="10">
        <text>GTP + AH2 + S-adenosyl-L-methionine = (8S)-3',8-cyclo-7,8-dihydroguanosine 5'-triphosphate + 5'-deoxyadenosine + L-methionine + A + H(+)</text>
        <dbReference type="Rhea" id="RHEA:49576"/>
        <dbReference type="ChEBI" id="CHEBI:13193"/>
        <dbReference type="ChEBI" id="CHEBI:15378"/>
        <dbReference type="ChEBI" id="CHEBI:17319"/>
        <dbReference type="ChEBI" id="CHEBI:17499"/>
        <dbReference type="ChEBI" id="CHEBI:37565"/>
        <dbReference type="ChEBI" id="CHEBI:57844"/>
        <dbReference type="ChEBI" id="CHEBI:59789"/>
        <dbReference type="ChEBI" id="CHEBI:131766"/>
        <dbReference type="EC" id="4.1.99.22"/>
    </reaction>
</comment>
<dbReference type="InterPro" id="IPR013785">
    <property type="entry name" value="Aldolase_TIM"/>
</dbReference>
<evidence type="ECO:0000256" key="4">
    <source>
        <dbReference type="ARBA" id="ARBA00022741"/>
    </source>
</evidence>
<keyword evidence="2 10" id="KW-0949">S-adenosyl-L-methionine</keyword>
<dbReference type="PANTHER" id="PTHR22960:SF0">
    <property type="entry name" value="MOLYBDENUM COFACTOR BIOSYNTHESIS PROTEIN 1"/>
    <property type="match status" value="1"/>
</dbReference>
<comment type="subunit">
    <text evidence="10">Monomer and homodimer.</text>
</comment>
<feature type="binding site" evidence="10">
    <location>
        <position position="264"/>
    </location>
    <ligand>
        <name>[4Fe-4S] cluster</name>
        <dbReference type="ChEBI" id="CHEBI:49883"/>
        <label>2</label>
        <note>4Fe-4S-substrate</note>
    </ligand>
</feature>
<evidence type="ECO:0000256" key="1">
    <source>
        <dbReference type="ARBA" id="ARBA00022485"/>
    </source>
</evidence>
<feature type="binding site" evidence="10">
    <location>
        <position position="189"/>
    </location>
    <ligand>
        <name>S-adenosyl-L-methionine</name>
        <dbReference type="ChEBI" id="CHEBI:59789"/>
    </ligand>
</feature>
<name>A0A810Q6F4_9FIRM</name>
<keyword evidence="5 10" id="KW-0408">Iron</keyword>
<evidence type="ECO:0000259" key="11">
    <source>
        <dbReference type="PROSITE" id="PS51918"/>
    </source>
</evidence>
<dbReference type="PANTHER" id="PTHR22960">
    <property type="entry name" value="MOLYBDOPTERIN COFACTOR SYNTHESIS PROTEIN A"/>
    <property type="match status" value="1"/>
</dbReference>
<evidence type="ECO:0000256" key="6">
    <source>
        <dbReference type="ARBA" id="ARBA00023014"/>
    </source>
</evidence>
<dbReference type="SMART" id="SM00729">
    <property type="entry name" value="Elp3"/>
    <property type="match status" value="1"/>
</dbReference>
<evidence type="ECO:0000256" key="7">
    <source>
        <dbReference type="ARBA" id="ARBA00023134"/>
    </source>
</evidence>
<dbReference type="Gene3D" id="3.20.20.70">
    <property type="entry name" value="Aldolase class I"/>
    <property type="match status" value="1"/>
</dbReference>
<dbReference type="InterPro" id="IPR040064">
    <property type="entry name" value="MoaA-like"/>
</dbReference>
<dbReference type="GO" id="GO:0051539">
    <property type="term" value="F:4 iron, 4 sulfur cluster binding"/>
    <property type="evidence" value="ECO:0007669"/>
    <property type="project" value="UniProtKB-UniRule"/>
</dbReference>
<keyword evidence="6 10" id="KW-0411">Iron-sulfur</keyword>
<comment type="cofactor">
    <cofactor evidence="10">
        <name>[4Fe-4S] cluster</name>
        <dbReference type="ChEBI" id="CHEBI:49883"/>
    </cofactor>
    <text evidence="10">Binds 2 [4Fe-4S] clusters. Binds 1 [4Fe-4S] cluster coordinated with 3 cysteines and an exchangeable S-adenosyl-L-methionine and 1 [4Fe-4S] cluster coordinated with 3 cysteines and the GTP-derived substrate.</text>
</comment>
<dbReference type="SFLD" id="SFLDG01383">
    <property type="entry name" value="cyclic_pyranopterin_phosphate"/>
    <property type="match status" value="1"/>
</dbReference>
<dbReference type="EC" id="4.1.99.22" evidence="10"/>
<dbReference type="SUPFAM" id="SSF102114">
    <property type="entry name" value="Radical SAM enzymes"/>
    <property type="match status" value="1"/>
</dbReference>
<dbReference type="HAMAP" id="MF_01225_B">
    <property type="entry name" value="MoaA_B"/>
    <property type="match status" value="1"/>
</dbReference>
<dbReference type="RefSeq" id="WP_213542903.1">
    <property type="nucleotide sequence ID" value="NZ_AP023420.1"/>
</dbReference>
<dbReference type="GO" id="GO:0046872">
    <property type="term" value="F:metal ion binding"/>
    <property type="evidence" value="ECO:0007669"/>
    <property type="project" value="UniProtKB-KW"/>
</dbReference>
<accession>A0A810Q6F4</accession>
<comment type="similarity">
    <text evidence="10">Belongs to the radical SAM superfamily. MoaA family.</text>
</comment>
<feature type="binding site" evidence="10">
    <location>
        <begin position="252"/>
        <end position="254"/>
    </location>
    <ligand>
        <name>GTP</name>
        <dbReference type="ChEBI" id="CHEBI:37565"/>
    </ligand>
</feature>